<evidence type="ECO:0000256" key="1">
    <source>
        <dbReference type="ARBA" id="ARBA00004167"/>
    </source>
</evidence>
<dbReference type="InterPro" id="IPR015919">
    <property type="entry name" value="Cadherin-like_sf"/>
</dbReference>
<dbReference type="SMART" id="SM00112">
    <property type="entry name" value="CA"/>
    <property type="match status" value="3"/>
</dbReference>
<dbReference type="InterPro" id="IPR050174">
    <property type="entry name" value="Protocadherin/Cadherin-CA"/>
</dbReference>
<evidence type="ECO:0000256" key="3">
    <source>
        <dbReference type="ARBA" id="ARBA00022737"/>
    </source>
</evidence>
<feature type="domain" description="Cadherin" evidence="9">
    <location>
        <begin position="517"/>
        <end position="600"/>
    </location>
</feature>
<dbReference type="Pfam" id="PF00028">
    <property type="entry name" value="Cadherin"/>
    <property type="match status" value="1"/>
</dbReference>
<dbReference type="EMBL" id="JAEAOA010002354">
    <property type="protein sequence ID" value="KAK3597911.1"/>
    <property type="molecule type" value="Genomic_DNA"/>
</dbReference>
<keyword evidence="3" id="KW-0677">Repeat</keyword>
<comment type="subcellular location">
    <subcellularLocation>
        <location evidence="1">Membrane</location>
        <topology evidence="1">Single-pass membrane protein</topology>
    </subcellularLocation>
</comment>
<dbReference type="CDD" id="cd11304">
    <property type="entry name" value="Cadherin_repeat"/>
    <property type="match status" value="3"/>
</dbReference>
<evidence type="ECO:0000256" key="7">
    <source>
        <dbReference type="ARBA" id="ARBA00023180"/>
    </source>
</evidence>
<dbReference type="InterPro" id="IPR002126">
    <property type="entry name" value="Cadherin-like_dom"/>
</dbReference>
<reference evidence="10" key="1">
    <citation type="journal article" date="2021" name="Genome Biol. Evol.">
        <title>A High-Quality Reference Genome for a Parasitic Bivalve with Doubly Uniparental Inheritance (Bivalvia: Unionida).</title>
        <authorList>
            <person name="Smith C.H."/>
        </authorList>
    </citation>
    <scope>NUCLEOTIDE SEQUENCE</scope>
    <source>
        <strain evidence="10">CHS0354</strain>
    </source>
</reference>
<sequence>MVKNKKMYNEEEPMISYKKNKKSSGSLIQTMKKKPDVGEVFDWYKVPASDGRLYGLYVTLEKNNSPKIINLQDDVTIETSVNPGDIIYTLGVRDVDRDDISSLVVTMDSFSEYFELGNDSRSVLVKKTPFEGHYTLSFTAKDHCSDSATGNLKITVKTKVPFILNLPRGVNVREDVTNEVLLHELEVLAKGPYACNVKHVEPKPKRSPFLARYINTTNSWGIFLKANAPLKYEDEGNYVVTVECGEGKSMDSKDLVISVIPNSAPRFLNLPATAEVSAKSGVVGEVVYHVNAEDDENDPMIFDMSCDPDPCPFNITKGNIRSTRPQGCINVNSLGGSVILVDSLVDKGTQKYYLDVAVDDSYTKVGPRVLVINITDINHPPYIYNIRPHDSVKHYAMESLPVGSEIFKVIAVDIDVNDSIQFSMTISPSELTGFFDIDMYSGSIKTAAILDYEANKKNTISMYVSATDGKATTTQKLKVYITDVNEPPEFIYPEYVVHTTEIDPKGKDDFHLKLPNILAIDLDKDDKLRYSLHCGGDNSYFLIDAKKGDITQIAEYDVDVLSEPFHEIYCFVTATDIRGVESVANLTIIVDDVNDHGPAFERTRYLFVATRDMPLFSVIGQAFAYDADTAPPNNKLWYNIKFSTAPVTIDENGTLYLVQDLSNVQLGTLYQFSIEVTDGGNRSQTETVTIIVLAENYSTLNSVLRAEEFTFFAFPENMRLNVNGRAMFCTGNNVTD</sequence>
<dbReference type="PRINTS" id="PR00205">
    <property type="entry name" value="CADHERIN"/>
</dbReference>
<dbReference type="GO" id="GO:0005886">
    <property type="term" value="C:plasma membrane"/>
    <property type="evidence" value="ECO:0007669"/>
    <property type="project" value="InterPro"/>
</dbReference>
<evidence type="ECO:0000256" key="5">
    <source>
        <dbReference type="ARBA" id="ARBA00022989"/>
    </source>
</evidence>
<dbReference type="PANTHER" id="PTHR24028:SF328">
    <property type="entry name" value="CADHERIN-3"/>
    <property type="match status" value="1"/>
</dbReference>
<feature type="domain" description="Cadherin" evidence="9">
    <location>
        <begin position="398"/>
        <end position="490"/>
    </location>
</feature>
<protein>
    <recommendedName>
        <fullName evidence="9">Cadherin domain-containing protein</fullName>
    </recommendedName>
</protein>
<dbReference type="Gene3D" id="2.60.40.60">
    <property type="entry name" value="Cadherins"/>
    <property type="match status" value="4"/>
</dbReference>
<gene>
    <name evidence="10" type="ORF">CHS0354_042249</name>
</gene>
<keyword evidence="11" id="KW-1185">Reference proteome</keyword>
<evidence type="ECO:0000256" key="4">
    <source>
        <dbReference type="ARBA" id="ARBA00022837"/>
    </source>
</evidence>
<keyword evidence="4 8" id="KW-0106">Calcium</keyword>
<dbReference type="GO" id="GO:0007156">
    <property type="term" value="P:homophilic cell adhesion via plasma membrane adhesion molecules"/>
    <property type="evidence" value="ECO:0007669"/>
    <property type="project" value="InterPro"/>
</dbReference>
<feature type="domain" description="Cadherin" evidence="9">
    <location>
        <begin position="601"/>
        <end position="709"/>
    </location>
</feature>
<dbReference type="PROSITE" id="PS50268">
    <property type="entry name" value="CADHERIN_2"/>
    <property type="match status" value="4"/>
</dbReference>
<reference evidence="10" key="3">
    <citation type="submission" date="2023-05" db="EMBL/GenBank/DDBJ databases">
        <authorList>
            <person name="Smith C.H."/>
        </authorList>
    </citation>
    <scope>NUCLEOTIDE SEQUENCE</scope>
    <source>
        <strain evidence="10">CHS0354</strain>
        <tissue evidence="10">Mantle</tissue>
    </source>
</reference>
<keyword evidence="7" id="KW-0325">Glycoprotein</keyword>
<dbReference type="PANTHER" id="PTHR24028">
    <property type="entry name" value="CADHERIN-87A"/>
    <property type="match status" value="1"/>
</dbReference>
<evidence type="ECO:0000256" key="8">
    <source>
        <dbReference type="PROSITE-ProRule" id="PRU00043"/>
    </source>
</evidence>
<evidence type="ECO:0000256" key="6">
    <source>
        <dbReference type="ARBA" id="ARBA00023136"/>
    </source>
</evidence>
<dbReference type="AlphaFoldDB" id="A0AAE0SU18"/>
<keyword evidence="5" id="KW-1133">Transmembrane helix</keyword>
<proteinExistence type="predicted"/>
<evidence type="ECO:0000259" key="9">
    <source>
        <dbReference type="PROSITE" id="PS50268"/>
    </source>
</evidence>
<dbReference type="SUPFAM" id="SSF49313">
    <property type="entry name" value="Cadherin-like"/>
    <property type="match status" value="3"/>
</dbReference>
<evidence type="ECO:0000313" key="11">
    <source>
        <dbReference type="Proteomes" id="UP001195483"/>
    </source>
</evidence>
<accession>A0AAE0SU18</accession>
<comment type="caution">
    <text evidence="10">The sequence shown here is derived from an EMBL/GenBank/DDBJ whole genome shotgun (WGS) entry which is preliminary data.</text>
</comment>
<organism evidence="10 11">
    <name type="scientific">Potamilus streckersoni</name>
    <dbReference type="NCBI Taxonomy" id="2493646"/>
    <lineage>
        <taxon>Eukaryota</taxon>
        <taxon>Metazoa</taxon>
        <taxon>Spiralia</taxon>
        <taxon>Lophotrochozoa</taxon>
        <taxon>Mollusca</taxon>
        <taxon>Bivalvia</taxon>
        <taxon>Autobranchia</taxon>
        <taxon>Heteroconchia</taxon>
        <taxon>Palaeoheterodonta</taxon>
        <taxon>Unionida</taxon>
        <taxon>Unionoidea</taxon>
        <taxon>Unionidae</taxon>
        <taxon>Ambleminae</taxon>
        <taxon>Lampsilini</taxon>
        <taxon>Potamilus</taxon>
    </lineage>
</organism>
<dbReference type="InterPro" id="IPR020894">
    <property type="entry name" value="Cadherin_CS"/>
</dbReference>
<keyword evidence="2" id="KW-0812">Transmembrane</keyword>
<dbReference type="PROSITE" id="PS00232">
    <property type="entry name" value="CADHERIN_1"/>
    <property type="match status" value="1"/>
</dbReference>
<dbReference type="GO" id="GO:0005509">
    <property type="term" value="F:calcium ion binding"/>
    <property type="evidence" value="ECO:0007669"/>
    <property type="project" value="UniProtKB-UniRule"/>
</dbReference>
<keyword evidence="6" id="KW-0472">Membrane</keyword>
<evidence type="ECO:0000313" key="10">
    <source>
        <dbReference type="EMBL" id="KAK3597911.1"/>
    </source>
</evidence>
<name>A0AAE0SU18_9BIVA</name>
<reference evidence="10" key="2">
    <citation type="journal article" date="2021" name="Genome Biol. Evol.">
        <title>Developing a high-quality reference genome for a parasitic bivalve with doubly uniparental inheritance (Bivalvia: Unionida).</title>
        <authorList>
            <person name="Smith C.H."/>
        </authorList>
    </citation>
    <scope>NUCLEOTIDE SEQUENCE</scope>
    <source>
        <strain evidence="10">CHS0354</strain>
        <tissue evidence="10">Mantle</tissue>
    </source>
</reference>
<evidence type="ECO:0000256" key="2">
    <source>
        <dbReference type="ARBA" id="ARBA00022692"/>
    </source>
</evidence>
<feature type="domain" description="Cadherin" evidence="9">
    <location>
        <begin position="284"/>
        <end position="383"/>
    </location>
</feature>
<dbReference type="Proteomes" id="UP001195483">
    <property type="component" value="Unassembled WGS sequence"/>
</dbReference>